<evidence type="ECO:0000313" key="2">
    <source>
        <dbReference type="EMBL" id="KAK9689443.1"/>
    </source>
</evidence>
<keyword evidence="3" id="KW-1185">Reference proteome</keyword>
<name>A0AAW1IJ89_SAPOF</name>
<proteinExistence type="predicted"/>
<dbReference type="EMBL" id="JBDFQZ010000009">
    <property type="protein sequence ID" value="KAK9689443.1"/>
    <property type="molecule type" value="Genomic_DNA"/>
</dbReference>
<evidence type="ECO:0000256" key="1">
    <source>
        <dbReference type="SAM" id="Phobius"/>
    </source>
</evidence>
<keyword evidence="1" id="KW-1133">Transmembrane helix</keyword>
<dbReference type="AlphaFoldDB" id="A0AAW1IJ89"/>
<reference evidence="2" key="1">
    <citation type="submission" date="2024-03" db="EMBL/GenBank/DDBJ databases">
        <title>WGS assembly of Saponaria officinalis var. Norfolk2.</title>
        <authorList>
            <person name="Jenkins J."/>
            <person name="Shu S."/>
            <person name="Grimwood J."/>
            <person name="Barry K."/>
            <person name="Goodstein D."/>
            <person name="Schmutz J."/>
            <person name="Leebens-Mack J."/>
            <person name="Osbourn A."/>
        </authorList>
    </citation>
    <scope>NUCLEOTIDE SEQUENCE [LARGE SCALE GENOMIC DNA]</scope>
    <source>
        <strain evidence="2">JIC</strain>
    </source>
</reference>
<organism evidence="2 3">
    <name type="scientific">Saponaria officinalis</name>
    <name type="common">Common soapwort</name>
    <name type="synonym">Lychnis saponaria</name>
    <dbReference type="NCBI Taxonomy" id="3572"/>
    <lineage>
        <taxon>Eukaryota</taxon>
        <taxon>Viridiplantae</taxon>
        <taxon>Streptophyta</taxon>
        <taxon>Embryophyta</taxon>
        <taxon>Tracheophyta</taxon>
        <taxon>Spermatophyta</taxon>
        <taxon>Magnoliopsida</taxon>
        <taxon>eudicotyledons</taxon>
        <taxon>Gunneridae</taxon>
        <taxon>Pentapetalae</taxon>
        <taxon>Caryophyllales</taxon>
        <taxon>Caryophyllaceae</taxon>
        <taxon>Caryophylleae</taxon>
        <taxon>Saponaria</taxon>
    </lineage>
</organism>
<comment type="caution">
    <text evidence="2">The sequence shown here is derived from an EMBL/GenBank/DDBJ whole genome shotgun (WGS) entry which is preliminary data.</text>
</comment>
<feature type="transmembrane region" description="Helical" evidence="1">
    <location>
        <begin position="20"/>
        <end position="43"/>
    </location>
</feature>
<gene>
    <name evidence="2" type="ORF">RND81_09G059400</name>
</gene>
<accession>A0AAW1IJ89</accession>
<protein>
    <submittedName>
        <fullName evidence="2">Uncharacterized protein</fullName>
    </submittedName>
</protein>
<sequence length="46" mass="5538">MGNKSTGRFRVHWYHIGQRYKLFLFLLCDAYLPYSCSFAKFFVLLV</sequence>
<keyword evidence="1" id="KW-0472">Membrane</keyword>
<keyword evidence="1" id="KW-0812">Transmembrane</keyword>
<dbReference type="Proteomes" id="UP001443914">
    <property type="component" value="Unassembled WGS sequence"/>
</dbReference>
<evidence type="ECO:0000313" key="3">
    <source>
        <dbReference type="Proteomes" id="UP001443914"/>
    </source>
</evidence>